<evidence type="ECO:0000256" key="1">
    <source>
        <dbReference type="ARBA" id="ARBA00006835"/>
    </source>
</evidence>
<geneLocation type="chloroplast" evidence="16"/>
<dbReference type="GO" id="GO:0003677">
    <property type="term" value="F:DNA binding"/>
    <property type="evidence" value="ECO:0007669"/>
    <property type="project" value="UniProtKB-UniRule"/>
</dbReference>
<dbReference type="InterPro" id="IPR042107">
    <property type="entry name" value="DNA-dir_RNA_pol_bsu_ext_1_sf"/>
</dbReference>
<dbReference type="Gene3D" id="3.90.1110.10">
    <property type="entry name" value="RNA polymerase Rpb2, domain 2"/>
    <property type="match status" value="1"/>
</dbReference>
<proteinExistence type="inferred from homology"/>
<protein>
    <recommendedName>
        <fullName evidence="7">DNA-directed RNA polymerase subunit beta</fullName>
        <ecNumber evidence="7">2.7.7.6</ecNumber>
    </recommendedName>
    <alternativeName>
        <fullName evidence="7">PEP</fullName>
    </alternativeName>
    <alternativeName>
        <fullName evidence="7">Plastid-encoded RNA polymerase subunit beta</fullName>
        <shortName evidence="7">RNA polymerase subunit beta</shortName>
    </alternativeName>
</protein>
<comment type="function">
    <text evidence="7 9">DNA-dependent RNA polymerase catalyzes the transcription of DNA into RNA using the four ribonucleoside triphosphates as substrates.</text>
</comment>
<dbReference type="Gene3D" id="2.30.150.10">
    <property type="entry name" value="DNA-directed RNA polymerase, beta subunit, external 1 domain"/>
    <property type="match status" value="1"/>
</dbReference>
<dbReference type="Gene3D" id="3.90.1100.10">
    <property type="match status" value="2"/>
</dbReference>
<dbReference type="HAMAP" id="MF_01321">
    <property type="entry name" value="RNApol_bact_RpoB"/>
    <property type="match status" value="1"/>
</dbReference>
<keyword evidence="5 7" id="KW-0804">Transcription</keyword>
<evidence type="ECO:0000259" key="11">
    <source>
        <dbReference type="Pfam" id="PF04560"/>
    </source>
</evidence>
<accession>A0A2U9NQQ8</accession>
<dbReference type="GO" id="GO:0000428">
    <property type="term" value="C:DNA-directed RNA polymerase complex"/>
    <property type="evidence" value="ECO:0007669"/>
    <property type="project" value="UniProtKB-KW"/>
</dbReference>
<dbReference type="InterPro" id="IPR007641">
    <property type="entry name" value="RNA_pol_Rpb2_7"/>
</dbReference>
<evidence type="ECO:0000256" key="2">
    <source>
        <dbReference type="ARBA" id="ARBA00022478"/>
    </source>
</evidence>
<dbReference type="PANTHER" id="PTHR20856">
    <property type="entry name" value="DNA-DIRECTED RNA POLYMERASE I SUBUNIT 2"/>
    <property type="match status" value="1"/>
</dbReference>
<dbReference type="InterPro" id="IPR037034">
    <property type="entry name" value="RNA_pol_Rpb2_2_sf"/>
</dbReference>
<organism evidence="16">
    <name type="scientific">Entomoneis sp</name>
    <dbReference type="NCBI Taxonomy" id="186043"/>
    <lineage>
        <taxon>Eukaryota</taxon>
        <taxon>Sar</taxon>
        <taxon>Stramenopiles</taxon>
        <taxon>Ochrophyta</taxon>
        <taxon>Bacillariophyta</taxon>
        <taxon>Bacillariophyceae</taxon>
        <taxon>Bacillariophycidae</taxon>
        <taxon>Entomoneidaceae</taxon>
        <taxon>Entomoneis</taxon>
    </lineage>
</organism>
<dbReference type="InterPro" id="IPR015712">
    <property type="entry name" value="DNA-dir_RNA_pol_su2"/>
</dbReference>
<dbReference type="GO" id="GO:0009507">
    <property type="term" value="C:chloroplast"/>
    <property type="evidence" value="ECO:0007669"/>
    <property type="project" value="UniProtKB-SubCell"/>
</dbReference>
<dbReference type="NCBIfam" id="NF001616">
    <property type="entry name" value="PRK00405.1"/>
    <property type="match status" value="1"/>
</dbReference>
<evidence type="ECO:0000256" key="6">
    <source>
        <dbReference type="ARBA" id="ARBA00048552"/>
    </source>
</evidence>
<feature type="domain" description="DNA-directed RNA polymerase beta subunit external 1" evidence="15">
    <location>
        <begin position="762"/>
        <end position="828"/>
    </location>
</feature>
<feature type="domain" description="RNA polymerase beta subunit protrusion" evidence="13">
    <location>
        <begin position="112"/>
        <end position="661"/>
    </location>
</feature>
<reference evidence="16" key="1">
    <citation type="journal article" date="2018" name="Adv. Bot. Res.">
        <title>Evolution of the Plastid Genomes in Diatoms.</title>
        <authorList>
            <person name="Yu M."/>
            <person name="Ashworth M.P."/>
            <person name="Hajrah N.H."/>
            <person name="Khiyami M.A."/>
            <person name="Sabir M.J."/>
            <person name="Alhebshi A.M."/>
            <person name="Al-Malki A.L."/>
            <person name="Sabir J.S.M."/>
            <person name="Theriot E.C."/>
            <person name="Jansen R.K."/>
        </authorList>
    </citation>
    <scope>NUCLEOTIDE SEQUENCE</scope>
</reference>
<evidence type="ECO:0000256" key="4">
    <source>
        <dbReference type="ARBA" id="ARBA00022695"/>
    </source>
</evidence>
<evidence type="ECO:0000259" key="14">
    <source>
        <dbReference type="Pfam" id="PF04565"/>
    </source>
</evidence>
<keyword evidence="4 7" id="KW-0548">Nucleotidyltransferase</keyword>
<dbReference type="Gene3D" id="2.40.270.10">
    <property type="entry name" value="DNA-directed RNA polymerase, subunit 2, domain 6"/>
    <property type="match status" value="1"/>
</dbReference>
<feature type="domain" description="RNA polymerase Rpb2" evidence="12">
    <location>
        <begin position="481"/>
        <end position="629"/>
    </location>
</feature>
<evidence type="ECO:0000256" key="3">
    <source>
        <dbReference type="ARBA" id="ARBA00022679"/>
    </source>
</evidence>
<dbReference type="Gene3D" id="2.40.50.150">
    <property type="match status" value="1"/>
</dbReference>
<evidence type="ECO:0000256" key="7">
    <source>
        <dbReference type="HAMAP-Rule" id="MF_01321"/>
    </source>
</evidence>
<evidence type="ECO:0000313" key="16">
    <source>
        <dbReference type="EMBL" id="AWT39382.1"/>
    </source>
</evidence>
<dbReference type="InterPro" id="IPR010243">
    <property type="entry name" value="RNA_pol_bsu_bac"/>
</dbReference>
<dbReference type="InterPro" id="IPR007644">
    <property type="entry name" value="RNA_pol_bsu_protrusion"/>
</dbReference>
<dbReference type="Pfam" id="PF00562">
    <property type="entry name" value="RNA_pol_Rpb2_6"/>
    <property type="match status" value="1"/>
</dbReference>
<evidence type="ECO:0000259" key="15">
    <source>
        <dbReference type="Pfam" id="PF10385"/>
    </source>
</evidence>
<dbReference type="InterPro" id="IPR019462">
    <property type="entry name" value="DNA-dir_RNA_pol_bsu_external_1"/>
</dbReference>
<dbReference type="InterPro" id="IPR007120">
    <property type="entry name" value="DNA-dir_RNAP_su2_dom"/>
</dbReference>
<dbReference type="Gene3D" id="2.40.50.100">
    <property type="match status" value="1"/>
</dbReference>
<comment type="subunit">
    <text evidence="7 9">In plastids the minimal PEP RNA polymerase catalytic core is composed of four subunits: alpha, beta, beta', and beta''. When a (nuclear-encoded) sigma factor is associated with the core the holoenzyme is formed, which can initiate transcription.</text>
</comment>
<feature type="domain" description="DNA-directed RNA polymerase subunit 2 hybrid-binding" evidence="10">
    <location>
        <begin position="891"/>
        <end position="1287"/>
    </location>
</feature>
<dbReference type="RefSeq" id="YP_009496670.1">
    <property type="nucleotide sequence ID" value="NC_038001.1"/>
</dbReference>
<dbReference type="Pfam" id="PF04563">
    <property type="entry name" value="RNA_pol_Rpb2_1"/>
    <property type="match status" value="1"/>
</dbReference>
<evidence type="ECO:0000256" key="5">
    <source>
        <dbReference type="ARBA" id="ARBA00023163"/>
    </source>
</evidence>
<feature type="domain" description="RNA polymerase Rpb2" evidence="14">
    <location>
        <begin position="683"/>
        <end position="751"/>
    </location>
</feature>
<dbReference type="InterPro" id="IPR007642">
    <property type="entry name" value="RNA_pol_Rpb2_2"/>
</dbReference>
<dbReference type="Pfam" id="PF04565">
    <property type="entry name" value="RNA_pol_Rpb2_3"/>
    <property type="match status" value="1"/>
</dbReference>
<evidence type="ECO:0000259" key="13">
    <source>
        <dbReference type="Pfam" id="PF04563"/>
    </source>
</evidence>
<dbReference type="GO" id="GO:0003899">
    <property type="term" value="F:DNA-directed RNA polymerase activity"/>
    <property type="evidence" value="ECO:0007669"/>
    <property type="project" value="UniProtKB-UniRule"/>
</dbReference>
<dbReference type="Pfam" id="PF04561">
    <property type="entry name" value="RNA_pol_Rpb2_2"/>
    <property type="match status" value="1"/>
</dbReference>
<evidence type="ECO:0000256" key="8">
    <source>
        <dbReference type="RuleBase" id="RU000434"/>
    </source>
</evidence>
<dbReference type="InterPro" id="IPR007645">
    <property type="entry name" value="RNA_pol_Rpb2_3"/>
</dbReference>
<dbReference type="EMBL" id="MG755800">
    <property type="protein sequence ID" value="AWT39382.1"/>
    <property type="molecule type" value="Genomic_DNA"/>
</dbReference>
<sequence>MKETINYTTALPDFLAMQRISFCWFITQGLTEELALFSRIQDFSQNTEYVMFGNEYSLIKPSYSLLIARKYSGNYRAQLVIPVEVRNKVVNTVRYQTQFPIITLPLMTNDATFIINGCERVIVSQIIRSPGVYFEKNKNQKIKTQFKKKLPTDINKLRSFSPSGEAFISELDFFFPIPTLTYDPIKKKKKIVPYWESSSIYYYSLNYLKKTEQNVSFYFLKCFKLYRTILTSSTPASKIKLIQLFLKWIKFKQNSMDEDSAKISYLLKYFHFLMKLLLKYEAFQLNCVKNNSFSKSQAKDNVKSFTAENQIKSLFNNMDVSEKQAFEMLLTYDKLITSSQKYVQAQLNSDVFLILKQSQDWLLEISNFAFFKKRIYKLNTKLNEIVQLTKFQKLRPTIYFSSSFKEQLKYVFGKNKLVYKPDRHNYLKTKTQFLLYRKDHEIRTTYHKKYDQKDLYTATLIPDYGSWVRFGFQKNTKINAYKYPLKNQEDEIMIQLDKINKKPLLYLLKEMGFTDQEIYQNLQYADFFYFQKPLLINSKEDNQPISRFSLSSSYFKNISEFSRIFDPYYYRLGRVGRLKMNNRLNLNVNERLQTITYEDIFAIIDKLIHLTITKTVQDDIDHLKNRRVRSVGELLQNLFRIGFQRLTRKLRNQINKVDSNQLLSFNIVNATVREFFGSSQLSQYLDQTNPLSSLTHRRRISGLGPGGFDRDRISFAVRDIHPSHYGRICPIETPEGQNVGLIASLTTCARVNKSGFLETPFWRVINGKVIKTGQPIYLTADIEDFYKIAPADLATNSENYLLKNLIPVRYKQDFVNVTPSEVDFIAVSTVQVVSVAASLIPFFEHDDANRALMGSNMQRQSVPLILPQKPIVGTGLENQIATDSGMTLNSQESGIVSSVTANKIVVKNKTGKKSVYKLQKYLRSNQQTCINHRPIVWKGEEVQSGQILTDGPAITSSELSLGQNVLVGYMPWQGYNFEDAILISERLVFDDIFTSIHIERYKIEIDRNSETSEQTTKNIPNLNAYETKHLTNDGIVMVGTFVKPNDILVGKVISNNTSEQLPESKLLRAIFGAKAKGVKDNSYRMPEGEYGRVIETVTFNRRTKLTYKFEKIYVFIAQIRKIQVGDKIAGRHGNKGIISRILPRQDMPFLPDGTPIDIILNPLGVPSRMNVGQLYECLLGLAGDKLNSRFKILPFDEMYGLEVSRILINKKLRQASITQNQSWIFNPYAPGKMVLVDGRTGKEFENPVTIGNAYMLKLIHLVDDKMHARATGPYSLITQQPLRGKAQHGGQRFGEMEVWALEGFGAAFTLKELLTIKSDDMQGRNETLNAIVKGQQIPKFGIPESFKVLLHELRSIGLDMSTYRIEKFSSNKKYEVEVNLIEKYNASLKTFSPTSNINDISF</sequence>
<dbReference type="GO" id="GO:0006351">
    <property type="term" value="P:DNA-templated transcription"/>
    <property type="evidence" value="ECO:0007669"/>
    <property type="project" value="UniProtKB-UniRule"/>
</dbReference>
<dbReference type="GO" id="GO:0032549">
    <property type="term" value="F:ribonucleoside binding"/>
    <property type="evidence" value="ECO:0007669"/>
    <property type="project" value="InterPro"/>
</dbReference>
<comment type="subcellular location">
    <subcellularLocation>
        <location evidence="7">Plastid</location>
        <location evidence="7">Chloroplast</location>
    </subcellularLocation>
</comment>
<dbReference type="InterPro" id="IPR007121">
    <property type="entry name" value="RNA_pol_bsu_CS"/>
</dbReference>
<gene>
    <name evidence="7 16" type="primary">rpoB</name>
</gene>
<keyword evidence="3 7" id="KW-0808">Transferase</keyword>
<name>A0A2U9NQQ8_9STRA</name>
<dbReference type="InterPro" id="IPR037033">
    <property type="entry name" value="DNA-dir_RNAP_su2_hyb_sf"/>
</dbReference>
<dbReference type="GeneID" id="36959072"/>
<keyword evidence="16" id="KW-0934">Plastid</keyword>
<evidence type="ECO:0000259" key="12">
    <source>
        <dbReference type="Pfam" id="PF04561"/>
    </source>
</evidence>
<keyword evidence="16" id="KW-0150">Chloroplast</keyword>
<evidence type="ECO:0000256" key="9">
    <source>
        <dbReference type="RuleBase" id="RU363031"/>
    </source>
</evidence>
<comment type="catalytic activity">
    <reaction evidence="6 7 9">
        <text>RNA(n) + a ribonucleoside 5'-triphosphate = RNA(n+1) + diphosphate</text>
        <dbReference type="Rhea" id="RHEA:21248"/>
        <dbReference type="Rhea" id="RHEA-COMP:14527"/>
        <dbReference type="Rhea" id="RHEA-COMP:17342"/>
        <dbReference type="ChEBI" id="CHEBI:33019"/>
        <dbReference type="ChEBI" id="CHEBI:61557"/>
        <dbReference type="ChEBI" id="CHEBI:140395"/>
        <dbReference type="EC" id="2.7.7.6"/>
    </reaction>
</comment>
<dbReference type="CDD" id="cd00653">
    <property type="entry name" value="RNA_pol_B_RPB2"/>
    <property type="match status" value="1"/>
</dbReference>
<dbReference type="EC" id="2.7.7.6" evidence="7"/>
<dbReference type="Pfam" id="PF04560">
    <property type="entry name" value="RNA_pol_Rpb2_7"/>
    <property type="match status" value="1"/>
</dbReference>
<dbReference type="Pfam" id="PF10385">
    <property type="entry name" value="RNA_pol_Rpb2_45"/>
    <property type="match status" value="1"/>
</dbReference>
<dbReference type="SUPFAM" id="SSF64484">
    <property type="entry name" value="beta and beta-prime subunits of DNA dependent RNA-polymerase"/>
    <property type="match status" value="2"/>
</dbReference>
<dbReference type="Gene3D" id="3.90.1800.10">
    <property type="entry name" value="RNA polymerase alpha subunit dimerisation domain"/>
    <property type="match status" value="1"/>
</dbReference>
<comment type="similarity">
    <text evidence="1 7 8">Belongs to the RNA polymerase beta chain family.</text>
</comment>
<dbReference type="InterPro" id="IPR014724">
    <property type="entry name" value="RNA_pol_RPB2_OB-fold"/>
</dbReference>
<dbReference type="PROSITE" id="PS01166">
    <property type="entry name" value="RNA_POL_BETA"/>
    <property type="match status" value="1"/>
</dbReference>
<keyword evidence="2 7" id="KW-0240">DNA-directed RNA polymerase</keyword>
<feature type="domain" description="RNA polymerase Rpb2" evidence="11">
    <location>
        <begin position="1289"/>
        <end position="1363"/>
    </location>
</feature>
<evidence type="ECO:0000259" key="10">
    <source>
        <dbReference type="Pfam" id="PF00562"/>
    </source>
</evidence>